<reference evidence="1 2" key="2">
    <citation type="submission" date="2018-11" db="EMBL/GenBank/DDBJ databases">
        <authorList>
            <consortium name="Pathogen Informatics"/>
        </authorList>
    </citation>
    <scope>NUCLEOTIDE SEQUENCE [LARGE SCALE GENOMIC DNA]</scope>
</reference>
<gene>
    <name evidence="1" type="ORF">HNAJ_LOCUS3262</name>
</gene>
<dbReference type="GO" id="GO:0042073">
    <property type="term" value="P:intraciliary transport"/>
    <property type="evidence" value="ECO:0007669"/>
    <property type="project" value="TreeGrafter"/>
</dbReference>
<dbReference type="GO" id="GO:0097730">
    <property type="term" value="C:non-motile cilium"/>
    <property type="evidence" value="ECO:0007669"/>
    <property type="project" value="TreeGrafter"/>
</dbReference>
<evidence type="ECO:0000313" key="3">
    <source>
        <dbReference type="WBParaSite" id="HNAJ_0000326301-mRNA-1"/>
    </source>
</evidence>
<dbReference type="GO" id="GO:0019894">
    <property type="term" value="F:kinesin binding"/>
    <property type="evidence" value="ECO:0007669"/>
    <property type="project" value="TreeGrafter"/>
</dbReference>
<dbReference type="GO" id="GO:0097546">
    <property type="term" value="C:ciliary base"/>
    <property type="evidence" value="ECO:0007669"/>
    <property type="project" value="TreeGrafter"/>
</dbReference>
<evidence type="ECO:0000313" key="2">
    <source>
        <dbReference type="Proteomes" id="UP000278807"/>
    </source>
</evidence>
<dbReference type="OrthoDB" id="1926212at2759"/>
<dbReference type="PANTHER" id="PTHR44117">
    <property type="entry name" value="INTRAFLAGELLAR TRANSPORT PROTEIN 88 HOMOLOG"/>
    <property type="match status" value="1"/>
</dbReference>
<dbReference type="Proteomes" id="UP000278807">
    <property type="component" value="Unassembled WGS sequence"/>
</dbReference>
<dbReference type="EMBL" id="UZAE01001848">
    <property type="protein sequence ID" value="VDN99121.1"/>
    <property type="molecule type" value="Genomic_DNA"/>
</dbReference>
<reference evidence="3" key="1">
    <citation type="submission" date="2017-02" db="UniProtKB">
        <authorList>
            <consortium name="WormBaseParasite"/>
        </authorList>
    </citation>
    <scope>IDENTIFICATION</scope>
</reference>
<accession>A0A0R3T875</accession>
<dbReference type="STRING" id="102285.A0A0R3T875"/>
<dbReference type="PANTHER" id="PTHR44117:SF1">
    <property type="entry name" value="INTRAFLAGELLAR TRANSPORT PROTEIN 88 HOMOLOG"/>
    <property type="match status" value="1"/>
</dbReference>
<dbReference type="AlphaFoldDB" id="A0A0R3T875"/>
<dbReference type="GO" id="GO:1905515">
    <property type="term" value="P:non-motile cilium assembly"/>
    <property type="evidence" value="ECO:0007669"/>
    <property type="project" value="TreeGrafter"/>
</dbReference>
<dbReference type="GO" id="GO:0036064">
    <property type="term" value="C:ciliary basal body"/>
    <property type="evidence" value="ECO:0007669"/>
    <property type="project" value="TreeGrafter"/>
</dbReference>
<dbReference type="GO" id="GO:0005814">
    <property type="term" value="C:centriole"/>
    <property type="evidence" value="ECO:0007669"/>
    <property type="project" value="TreeGrafter"/>
</dbReference>
<name>A0A0R3T875_RODNA</name>
<protein>
    <submittedName>
        <fullName evidence="3">TPR_REGION domain-containing protein</fullName>
    </submittedName>
</protein>
<dbReference type="WBParaSite" id="HNAJ_0000326301-mRNA-1">
    <property type="protein sequence ID" value="HNAJ_0000326301-mRNA-1"/>
    <property type="gene ID" value="HNAJ_0000326301"/>
</dbReference>
<organism evidence="3">
    <name type="scientific">Rodentolepis nana</name>
    <name type="common">Dwarf tapeworm</name>
    <name type="synonym">Hymenolepis nana</name>
    <dbReference type="NCBI Taxonomy" id="102285"/>
    <lineage>
        <taxon>Eukaryota</taxon>
        <taxon>Metazoa</taxon>
        <taxon>Spiralia</taxon>
        <taxon>Lophotrochozoa</taxon>
        <taxon>Platyhelminthes</taxon>
        <taxon>Cestoda</taxon>
        <taxon>Eucestoda</taxon>
        <taxon>Cyclophyllidea</taxon>
        <taxon>Hymenolepididae</taxon>
        <taxon>Rodentolepis</taxon>
    </lineage>
</organism>
<sequence>MPISDDIYEFHDTDTSFFDLDTVFKNRNVQSALKSANIGRWSTSRALPSSRMSTGMDVISDQALRIGGRSLTSIRAAGFSRNHRNCTAFGEVTADIPSTAGSFSKNELVEPSSPKLQPELDGSPEMKMKEIEKKITQLVEESCKAGAKGDFNDSLEKAKEASRKERALILQRQQLDVADKINLDLTYFVLLNVANRYEQSGLYPEALNTYQTIIANKVSPHADIKRVVWDYE</sequence>
<keyword evidence="2" id="KW-1185">Reference proteome</keyword>
<proteinExistence type="predicted"/>
<evidence type="ECO:0000313" key="1">
    <source>
        <dbReference type="EMBL" id="VDN99121.1"/>
    </source>
</evidence>